<comment type="caution">
    <text evidence="3">The sequence shown here is derived from an EMBL/GenBank/DDBJ whole genome shotgun (WGS) entry which is preliminary data.</text>
</comment>
<dbReference type="Pfam" id="PF01451">
    <property type="entry name" value="LMWPc"/>
    <property type="match status" value="1"/>
</dbReference>
<dbReference type="SUPFAM" id="SSF52788">
    <property type="entry name" value="Phosphotyrosine protein phosphatases I"/>
    <property type="match status" value="1"/>
</dbReference>
<reference evidence="3 4" key="1">
    <citation type="journal article" date="2016" name="Nat. Commun.">
        <title>Thousands of microbial genomes shed light on interconnected biogeochemical processes in an aquifer system.</title>
        <authorList>
            <person name="Anantharaman K."/>
            <person name="Brown C.T."/>
            <person name="Hug L.A."/>
            <person name="Sharon I."/>
            <person name="Castelle C.J."/>
            <person name="Probst A.J."/>
            <person name="Thomas B.C."/>
            <person name="Singh A."/>
            <person name="Wilkins M.J."/>
            <person name="Karaoz U."/>
            <person name="Brodie E.L."/>
            <person name="Williams K.H."/>
            <person name="Hubbard S.S."/>
            <person name="Banfield J.F."/>
        </authorList>
    </citation>
    <scope>NUCLEOTIDE SEQUENCE [LARGE SCALE GENOMIC DNA]</scope>
</reference>
<evidence type="ECO:0000313" key="3">
    <source>
        <dbReference type="EMBL" id="OGG14621.1"/>
    </source>
</evidence>
<dbReference type="InterPro" id="IPR023485">
    <property type="entry name" value="Ptyr_pPase"/>
</dbReference>
<dbReference type="PANTHER" id="PTHR43428">
    <property type="entry name" value="ARSENATE REDUCTASE"/>
    <property type="match status" value="1"/>
</dbReference>
<evidence type="ECO:0000259" key="2">
    <source>
        <dbReference type="SMART" id="SM00226"/>
    </source>
</evidence>
<dbReference type="AlphaFoldDB" id="A0A1F5ZQE0"/>
<name>A0A1F5ZQE0_9BACT</name>
<organism evidence="3 4">
    <name type="scientific">Candidatus Gottesmanbacteria bacterium RIFCSPHIGHO2_01_FULL_39_10</name>
    <dbReference type="NCBI Taxonomy" id="1798375"/>
    <lineage>
        <taxon>Bacteria</taxon>
        <taxon>Candidatus Gottesmaniibacteriota</taxon>
    </lineage>
</organism>
<accession>A0A1F5ZQE0</accession>
<proteinExistence type="predicted"/>
<dbReference type="Proteomes" id="UP000177383">
    <property type="component" value="Unassembled WGS sequence"/>
</dbReference>
<gene>
    <name evidence="3" type="ORF">A2773_02435</name>
</gene>
<evidence type="ECO:0000313" key="4">
    <source>
        <dbReference type="Proteomes" id="UP000177383"/>
    </source>
</evidence>
<dbReference type="STRING" id="1798375.A2773_02435"/>
<dbReference type="PANTHER" id="PTHR43428:SF1">
    <property type="entry name" value="ARSENATE REDUCTASE"/>
    <property type="match status" value="1"/>
</dbReference>
<dbReference type="Gene3D" id="3.40.50.2300">
    <property type="match status" value="1"/>
</dbReference>
<dbReference type="GO" id="GO:0046685">
    <property type="term" value="P:response to arsenic-containing substance"/>
    <property type="evidence" value="ECO:0007669"/>
    <property type="project" value="UniProtKB-KW"/>
</dbReference>
<evidence type="ECO:0000256" key="1">
    <source>
        <dbReference type="ARBA" id="ARBA00022849"/>
    </source>
</evidence>
<dbReference type="EMBL" id="MFJE01000013">
    <property type="protein sequence ID" value="OGG14621.1"/>
    <property type="molecule type" value="Genomic_DNA"/>
</dbReference>
<feature type="domain" description="Phosphotyrosine protein phosphatase I" evidence="2">
    <location>
        <begin position="2"/>
        <end position="142"/>
    </location>
</feature>
<protein>
    <recommendedName>
        <fullName evidence="2">Phosphotyrosine protein phosphatase I domain-containing protein</fullName>
    </recommendedName>
</protein>
<sequence>MNYILFICGHNAGRSQISQALFNTEKKNFPYVDQNYEAISAGTRPGDQLNPTVVEAMKEINIDISDASIFHPKALNDPSILAAGKNLQRAIIACDDSCVLPTGLPKLTLEKWNLPDPHHQPIETVREIRNLVKTKILSLIQELNDAINQN</sequence>
<dbReference type="InterPro" id="IPR036196">
    <property type="entry name" value="Ptyr_pPase_sf"/>
</dbReference>
<dbReference type="SMART" id="SM00226">
    <property type="entry name" value="LMWPc"/>
    <property type="match status" value="1"/>
</dbReference>
<keyword evidence="1" id="KW-0059">Arsenical resistance</keyword>